<proteinExistence type="predicted"/>
<dbReference type="EMBL" id="RBOV01000426">
    <property type="protein sequence ID" value="RMN06245.1"/>
    <property type="molecule type" value="Genomic_DNA"/>
</dbReference>
<evidence type="ECO:0000313" key="1">
    <source>
        <dbReference type="EMBL" id="RMN06245.1"/>
    </source>
</evidence>
<name>A0A0P9M9W4_9PSED</name>
<gene>
    <name evidence="1" type="ORF">ALQ65_02095</name>
</gene>
<reference evidence="1 2" key="1">
    <citation type="submission" date="2018-08" db="EMBL/GenBank/DDBJ databases">
        <title>Recombination of ecologically and evolutionarily significant loci maintains genetic cohesion in the Pseudomonas syringae species complex.</title>
        <authorList>
            <person name="Dillon M."/>
            <person name="Thakur S."/>
            <person name="Almeida R.N.D."/>
            <person name="Weir B.S."/>
            <person name="Guttman D.S."/>
        </authorList>
    </citation>
    <scope>NUCLEOTIDE SEQUENCE [LARGE SCALE GENOMIC DNA]</scope>
    <source>
        <strain evidence="1 2">ICMP 12341</strain>
    </source>
</reference>
<sequence>MSNAQILDAFGEMLVLLVRDRTIEKFEKIENGSLKSQKGQELHGTLRKFNEEQKIAIKNLIVETVDNSLFNLLDMLEQNAEKIELNLNKKNINLLSDGLSGELFTDDGWIKKFSKKK</sequence>
<dbReference type="AlphaFoldDB" id="A0A0P9M9W4"/>
<dbReference type="Proteomes" id="UP000271468">
    <property type="component" value="Unassembled WGS sequence"/>
</dbReference>
<organism evidence="1 2">
    <name type="scientific">Pseudomonas syringae pv. coriandricola</name>
    <dbReference type="NCBI Taxonomy" id="264453"/>
    <lineage>
        <taxon>Bacteria</taxon>
        <taxon>Pseudomonadati</taxon>
        <taxon>Pseudomonadota</taxon>
        <taxon>Gammaproteobacteria</taxon>
        <taxon>Pseudomonadales</taxon>
        <taxon>Pseudomonadaceae</taxon>
        <taxon>Pseudomonas</taxon>
    </lineage>
</organism>
<accession>A0A0P9M9W4</accession>
<comment type="caution">
    <text evidence="1">The sequence shown here is derived from an EMBL/GenBank/DDBJ whole genome shotgun (WGS) entry which is preliminary data.</text>
</comment>
<evidence type="ECO:0000313" key="2">
    <source>
        <dbReference type="Proteomes" id="UP000271468"/>
    </source>
</evidence>
<dbReference type="RefSeq" id="WP_054086262.1">
    <property type="nucleotide sequence ID" value="NZ_LJPZ01000102.1"/>
</dbReference>
<protein>
    <submittedName>
        <fullName evidence="1">Uncharacterized protein</fullName>
    </submittedName>
</protein>